<dbReference type="EMBL" id="CP003360">
    <property type="protein sequence ID" value="AFM26230.1"/>
    <property type="molecule type" value="Genomic_DNA"/>
</dbReference>
<dbReference type="InterPro" id="IPR021457">
    <property type="entry name" value="DUF3108"/>
</dbReference>
<dbReference type="RefSeq" id="WP_014811360.1">
    <property type="nucleotide sequence ID" value="NC_018025.1"/>
</dbReference>
<keyword evidence="3" id="KW-1185">Reference proteome</keyword>
<name>I4C9I9_DESTA</name>
<evidence type="ECO:0000256" key="1">
    <source>
        <dbReference type="SAM" id="Phobius"/>
    </source>
</evidence>
<feature type="transmembrane region" description="Helical" evidence="1">
    <location>
        <begin position="32"/>
        <end position="51"/>
    </location>
</feature>
<proteinExistence type="predicted"/>
<dbReference type="AlphaFoldDB" id="I4C9I9"/>
<protein>
    <recommendedName>
        <fullName evidence="4">DUF3108 domain-containing protein</fullName>
    </recommendedName>
</protein>
<evidence type="ECO:0008006" key="4">
    <source>
        <dbReference type="Google" id="ProtNLM"/>
    </source>
</evidence>
<reference evidence="3" key="1">
    <citation type="submission" date="2012-06" db="EMBL/GenBank/DDBJ databases">
        <title>Complete sequence of chromosome of Desulfomonile tiedjei DSM 6799.</title>
        <authorList>
            <person name="Lucas S."/>
            <person name="Copeland A."/>
            <person name="Lapidus A."/>
            <person name="Glavina del Rio T."/>
            <person name="Dalin E."/>
            <person name="Tice H."/>
            <person name="Bruce D."/>
            <person name="Goodwin L."/>
            <person name="Pitluck S."/>
            <person name="Peters L."/>
            <person name="Ovchinnikova G."/>
            <person name="Zeytun A."/>
            <person name="Lu M."/>
            <person name="Kyrpides N."/>
            <person name="Mavromatis K."/>
            <person name="Ivanova N."/>
            <person name="Brettin T."/>
            <person name="Detter J.C."/>
            <person name="Han C."/>
            <person name="Larimer F."/>
            <person name="Land M."/>
            <person name="Hauser L."/>
            <person name="Markowitz V."/>
            <person name="Cheng J.-F."/>
            <person name="Hugenholtz P."/>
            <person name="Woyke T."/>
            <person name="Wu D."/>
            <person name="Spring S."/>
            <person name="Schroeder M."/>
            <person name="Brambilla E."/>
            <person name="Klenk H.-P."/>
            <person name="Eisen J.A."/>
        </authorList>
    </citation>
    <scope>NUCLEOTIDE SEQUENCE [LARGE SCALE GENOMIC DNA]</scope>
    <source>
        <strain evidence="3">ATCC 49306 / DSM 6799 / DCB-1</strain>
    </source>
</reference>
<dbReference type="STRING" id="706587.Desti_3582"/>
<keyword evidence="1" id="KW-1133">Transmembrane helix</keyword>
<keyword evidence="1" id="KW-0472">Membrane</keyword>
<dbReference type="Proteomes" id="UP000006055">
    <property type="component" value="Chromosome"/>
</dbReference>
<dbReference type="KEGG" id="dti:Desti_3582"/>
<evidence type="ECO:0000313" key="2">
    <source>
        <dbReference type="EMBL" id="AFM26230.1"/>
    </source>
</evidence>
<sequence length="274" mass="30279">MASKPISNAACGLFNVALKKGKNLKLYRAIQNAGRLFFAAAIFLACFSVLVPEGQTADRTEILRYVVTWNGSQAGHGDIATKRNGRIIDVTAQAVSDGVLKAITEMWSRIQATFSDKTFQPLTYNYAFRSNLGSPELVALTFDHKTKLVNVDKVKGKEKENHAEQCAGVYDPISAAFLLRNRKDFTKPMFVDIYDGKGKSRLFVTYLGNDRLNLQTGQHPAVCLNLRLVKLHGDKSEVGTGKLWISDDEARIPLVLTSSPIVGTIRFELVQAQL</sequence>
<dbReference type="Pfam" id="PF11306">
    <property type="entry name" value="DUF3108"/>
    <property type="match status" value="1"/>
</dbReference>
<dbReference type="HOGENOM" id="CLU_1014635_0_0_7"/>
<keyword evidence="1" id="KW-0812">Transmembrane</keyword>
<organism evidence="2 3">
    <name type="scientific">Desulfomonile tiedjei (strain ATCC 49306 / DSM 6799 / DCB-1)</name>
    <dbReference type="NCBI Taxonomy" id="706587"/>
    <lineage>
        <taxon>Bacteria</taxon>
        <taxon>Pseudomonadati</taxon>
        <taxon>Thermodesulfobacteriota</taxon>
        <taxon>Desulfomonilia</taxon>
        <taxon>Desulfomonilales</taxon>
        <taxon>Desulfomonilaceae</taxon>
        <taxon>Desulfomonile</taxon>
    </lineage>
</organism>
<accession>I4C9I9</accession>
<evidence type="ECO:0000313" key="3">
    <source>
        <dbReference type="Proteomes" id="UP000006055"/>
    </source>
</evidence>
<dbReference type="OrthoDB" id="9806641at2"/>
<gene>
    <name evidence="2" type="ordered locus">Desti_3582</name>
</gene>